<proteinExistence type="predicted"/>
<dbReference type="WBParaSite" id="Pan_g15510.t1">
    <property type="protein sequence ID" value="Pan_g15510.t1"/>
    <property type="gene ID" value="Pan_g15510"/>
</dbReference>
<reference evidence="1" key="1">
    <citation type="journal article" date="2013" name="Genetics">
        <title>The draft genome and transcriptome of Panagrellus redivivus are shaped by the harsh demands of a free-living lifestyle.</title>
        <authorList>
            <person name="Srinivasan J."/>
            <person name="Dillman A.R."/>
            <person name="Macchietto M.G."/>
            <person name="Heikkinen L."/>
            <person name="Lakso M."/>
            <person name="Fracchia K.M."/>
            <person name="Antoshechkin I."/>
            <person name="Mortazavi A."/>
            <person name="Wong G."/>
            <person name="Sternberg P.W."/>
        </authorList>
    </citation>
    <scope>NUCLEOTIDE SEQUENCE [LARGE SCALE GENOMIC DNA]</scope>
    <source>
        <strain evidence="1">MT8872</strain>
    </source>
</reference>
<organism evidence="1 2">
    <name type="scientific">Panagrellus redivivus</name>
    <name type="common">Microworm</name>
    <dbReference type="NCBI Taxonomy" id="6233"/>
    <lineage>
        <taxon>Eukaryota</taxon>
        <taxon>Metazoa</taxon>
        <taxon>Ecdysozoa</taxon>
        <taxon>Nematoda</taxon>
        <taxon>Chromadorea</taxon>
        <taxon>Rhabditida</taxon>
        <taxon>Tylenchina</taxon>
        <taxon>Panagrolaimomorpha</taxon>
        <taxon>Panagrolaimoidea</taxon>
        <taxon>Panagrolaimidae</taxon>
        <taxon>Panagrellus</taxon>
    </lineage>
</organism>
<name>A0A7E4V1W4_PANRE</name>
<dbReference type="Proteomes" id="UP000492821">
    <property type="component" value="Unassembled WGS sequence"/>
</dbReference>
<evidence type="ECO:0000313" key="2">
    <source>
        <dbReference type="WBParaSite" id="Pan_g15510.t1"/>
    </source>
</evidence>
<protein>
    <submittedName>
        <fullName evidence="2">Secreted protein</fullName>
    </submittedName>
</protein>
<dbReference type="AlphaFoldDB" id="A0A7E4V1W4"/>
<accession>A0A7E4V1W4</accession>
<evidence type="ECO:0000313" key="1">
    <source>
        <dbReference type="Proteomes" id="UP000492821"/>
    </source>
</evidence>
<sequence>MRPSSSWQSAHASDVLFPAALAEVVLSAAGSPMMQQRVHLRLADCSRAVEKVASKQQLCERSSLCSRILG</sequence>
<reference evidence="2" key="2">
    <citation type="submission" date="2020-10" db="UniProtKB">
        <authorList>
            <consortium name="WormBaseParasite"/>
        </authorList>
    </citation>
    <scope>IDENTIFICATION</scope>
</reference>
<keyword evidence="1" id="KW-1185">Reference proteome</keyword>